<feature type="compositionally biased region" description="Basic and acidic residues" evidence="1">
    <location>
        <begin position="1"/>
        <end position="14"/>
    </location>
</feature>
<reference evidence="2 3" key="1">
    <citation type="submission" date="2019-11" db="EMBL/GenBank/DDBJ databases">
        <title>Whole genome sequence of Oryza granulata.</title>
        <authorList>
            <person name="Li W."/>
        </authorList>
    </citation>
    <scope>NUCLEOTIDE SEQUENCE [LARGE SCALE GENOMIC DNA]</scope>
    <source>
        <strain evidence="3">cv. Menghai</strain>
        <tissue evidence="2">Leaf</tissue>
    </source>
</reference>
<organism evidence="2 3">
    <name type="scientific">Oryza meyeriana var. granulata</name>
    <dbReference type="NCBI Taxonomy" id="110450"/>
    <lineage>
        <taxon>Eukaryota</taxon>
        <taxon>Viridiplantae</taxon>
        <taxon>Streptophyta</taxon>
        <taxon>Embryophyta</taxon>
        <taxon>Tracheophyta</taxon>
        <taxon>Spermatophyta</taxon>
        <taxon>Magnoliopsida</taxon>
        <taxon>Liliopsida</taxon>
        <taxon>Poales</taxon>
        <taxon>Poaceae</taxon>
        <taxon>BOP clade</taxon>
        <taxon>Oryzoideae</taxon>
        <taxon>Oryzeae</taxon>
        <taxon>Oryzinae</taxon>
        <taxon>Oryza</taxon>
        <taxon>Oryza meyeriana</taxon>
    </lineage>
</organism>
<sequence>MARRGHAEGVEDNIRGQLGWEAAFAPSSNRSPGPNAQLEQPAKNPQVRVAELPGWLLFG</sequence>
<proteinExistence type="predicted"/>
<dbReference type="Proteomes" id="UP000479710">
    <property type="component" value="Unassembled WGS sequence"/>
</dbReference>
<accession>A0A6G1CAS9</accession>
<protein>
    <submittedName>
        <fullName evidence="2">Uncharacterized protein</fullName>
    </submittedName>
</protein>
<keyword evidence="3" id="KW-1185">Reference proteome</keyword>
<comment type="caution">
    <text evidence="2">The sequence shown here is derived from an EMBL/GenBank/DDBJ whole genome shotgun (WGS) entry which is preliminary data.</text>
</comment>
<feature type="compositionally biased region" description="Polar residues" evidence="1">
    <location>
        <begin position="26"/>
        <end position="38"/>
    </location>
</feature>
<dbReference type="AlphaFoldDB" id="A0A6G1CAS9"/>
<evidence type="ECO:0000313" key="3">
    <source>
        <dbReference type="Proteomes" id="UP000479710"/>
    </source>
</evidence>
<dbReference type="EMBL" id="SPHZ02000010">
    <property type="protein sequence ID" value="KAF0897206.1"/>
    <property type="molecule type" value="Genomic_DNA"/>
</dbReference>
<name>A0A6G1CAS9_9ORYZ</name>
<evidence type="ECO:0000256" key="1">
    <source>
        <dbReference type="SAM" id="MobiDB-lite"/>
    </source>
</evidence>
<gene>
    <name evidence="2" type="ORF">E2562_034249</name>
</gene>
<feature type="region of interest" description="Disordered" evidence="1">
    <location>
        <begin position="1"/>
        <end position="46"/>
    </location>
</feature>
<evidence type="ECO:0000313" key="2">
    <source>
        <dbReference type="EMBL" id="KAF0897206.1"/>
    </source>
</evidence>